<keyword evidence="3 7" id="KW-0812">Transmembrane</keyword>
<accession>A0A2G5HAG9</accession>
<proteinExistence type="inferred from homology"/>
<reference evidence="9 11" key="2">
    <citation type="submission" date="2023-09" db="EMBL/GenBank/DDBJ databases">
        <title>Complete-Gapless Cercospora beticola genome.</title>
        <authorList>
            <person name="Wyatt N.A."/>
            <person name="Spanner R.E."/>
            <person name="Bolton M.D."/>
        </authorList>
    </citation>
    <scope>NUCLEOTIDE SEQUENCE [LARGE SCALE GENOMIC DNA]</scope>
    <source>
        <strain evidence="9">Cb09-40</strain>
    </source>
</reference>
<feature type="transmembrane region" description="Helical" evidence="7">
    <location>
        <begin position="520"/>
        <end position="539"/>
    </location>
</feature>
<feature type="transmembrane region" description="Helical" evidence="7">
    <location>
        <begin position="618"/>
        <end position="640"/>
    </location>
</feature>
<dbReference type="Pfam" id="PF01554">
    <property type="entry name" value="MatE"/>
    <property type="match status" value="2"/>
</dbReference>
<evidence type="ECO:0000256" key="6">
    <source>
        <dbReference type="SAM" id="MobiDB-lite"/>
    </source>
</evidence>
<feature type="transmembrane region" description="Helical" evidence="7">
    <location>
        <begin position="551"/>
        <end position="570"/>
    </location>
</feature>
<evidence type="ECO:0000256" key="7">
    <source>
        <dbReference type="SAM" id="Phobius"/>
    </source>
</evidence>
<dbReference type="EMBL" id="LKMD01000108">
    <property type="protein sequence ID" value="PIA89546.1"/>
    <property type="molecule type" value="Genomic_DNA"/>
</dbReference>
<dbReference type="InterPro" id="IPR002528">
    <property type="entry name" value="MATE_fam"/>
</dbReference>
<feature type="transmembrane region" description="Helical" evidence="7">
    <location>
        <begin position="479"/>
        <end position="499"/>
    </location>
</feature>
<evidence type="ECO:0000313" key="9">
    <source>
        <dbReference type="EMBL" id="WPB03347.1"/>
    </source>
</evidence>
<evidence type="ECO:0000256" key="2">
    <source>
        <dbReference type="ARBA" id="ARBA00010199"/>
    </source>
</evidence>
<protein>
    <submittedName>
        <fullName evidence="8">Putative transporter</fullName>
    </submittedName>
</protein>
<evidence type="ECO:0000256" key="1">
    <source>
        <dbReference type="ARBA" id="ARBA00004141"/>
    </source>
</evidence>
<keyword evidence="11" id="KW-1185">Reference proteome</keyword>
<feature type="compositionally biased region" description="Low complexity" evidence="6">
    <location>
        <begin position="1"/>
        <end position="14"/>
    </location>
</feature>
<organism evidence="8 10">
    <name type="scientific">Cercospora beticola</name>
    <name type="common">Sugarbeet leaf spot fungus</name>
    <dbReference type="NCBI Taxonomy" id="122368"/>
    <lineage>
        <taxon>Eukaryota</taxon>
        <taxon>Fungi</taxon>
        <taxon>Dikarya</taxon>
        <taxon>Ascomycota</taxon>
        <taxon>Pezizomycotina</taxon>
        <taxon>Dothideomycetes</taxon>
        <taxon>Dothideomycetidae</taxon>
        <taxon>Mycosphaerellales</taxon>
        <taxon>Mycosphaerellaceae</taxon>
        <taxon>Cercospora</taxon>
    </lineage>
</organism>
<reference evidence="8 10" key="1">
    <citation type="submission" date="2015-10" db="EMBL/GenBank/DDBJ databases">
        <title>The cercosporin biosynthetic gene cluster was horizontally transferred to several fungal lineages and shown to be expanded in Cercospora beticola based on microsynteny with recipient genomes.</title>
        <authorList>
            <person name="De Jonge R."/>
            <person name="Ebert M.K."/>
            <person name="Suttle J.C."/>
            <person name="Jurick Ii W.M."/>
            <person name="Secor G.A."/>
            <person name="Thomma B.P."/>
            <person name="Van De Peer Y."/>
            <person name="Bolton M.D."/>
        </authorList>
    </citation>
    <scope>NUCLEOTIDE SEQUENCE [LARGE SCALE GENOMIC DNA]</scope>
    <source>
        <strain evidence="8 10">09-40</strain>
    </source>
</reference>
<dbReference type="GO" id="GO:1990961">
    <property type="term" value="P:xenobiotic detoxification by transmembrane export across the plasma membrane"/>
    <property type="evidence" value="ECO:0007669"/>
    <property type="project" value="InterPro"/>
</dbReference>
<dbReference type="PANTHER" id="PTHR11206">
    <property type="entry name" value="MULTIDRUG RESISTANCE PROTEIN"/>
    <property type="match status" value="1"/>
</dbReference>
<feature type="transmembrane region" description="Helical" evidence="7">
    <location>
        <begin position="441"/>
        <end position="467"/>
    </location>
</feature>
<dbReference type="CDD" id="cd13132">
    <property type="entry name" value="MATE_eukaryotic"/>
    <property type="match status" value="1"/>
</dbReference>
<dbReference type="EMBL" id="CP134188">
    <property type="protein sequence ID" value="WPB03347.1"/>
    <property type="molecule type" value="Genomic_DNA"/>
</dbReference>
<feature type="region of interest" description="Disordered" evidence="6">
    <location>
        <begin position="165"/>
        <end position="190"/>
    </location>
</feature>
<feature type="compositionally biased region" description="Polar residues" evidence="6">
    <location>
        <begin position="15"/>
        <end position="26"/>
    </location>
</feature>
<gene>
    <name evidence="8" type="ORF">CB0940_07400</name>
    <name evidence="9" type="ORF">RHO25_007984</name>
</gene>
<feature type="transmembrane region" description="Helical" evidence="7">
    <location>
        <begin position="302"/>
        <end position="320"/>
    </location>
</feature>
<dbReference type="OrthoDB" id="2126698at2759"/>
<dbReference type="Proteomes" id="UP000230605">
    <property type="component" value="Chromosome 5"/>
</dbReference>
<evidence type="ECO:0000313" key="11">
    <source>
        <dbReference type="Proteomes" id="UP001302367"/>
    </source>
</evidence>
<dbReference type="InterPro" id="IPR045069">
    <property type="entry name" value="MATE_euk"/>
</dbReference>
<evidence type="ECO:0000256" key="3">
    <source>
        <dbReference type="ARBA" id="ARBA00022692"/>
    </source>
</evidence>
<evidence type="ECO:0000256" key="5">
    <source>
        <dbReference type="ARBA" id="ARBA00023136"/>
    </source>
</evidence>
<comment type="subcellular location">
    <subcellularLocation>
        <location evidence="1">Membrane</location>
        <topology evidence="1">Multi-pass membrane protein</topology>
    </subcellularLocation>
</comment>
<dbReference type="GO" id="GO:0042910">
    <property type="term" value="F:xenobiotic transmembrane transporter activity"/>
    <property type="evidence" value="ECO:0007669"/>
    <property type="project" value="InterPro"/>
</dbReference>
<feature type="transmembrane region" description="Helical" evidence="7">
    <location>
        <begin position="340"/>
        <end position="357"/>
    </location>
</feature>
<feature type="transmembrane region" description="Helical" evidence="7">
    <location>
        <begin position="394"/>
        <end position="420"/>
    </location>
</feature>
<keyword evidence="4 7" id="KW-1133">Transmembrane helix</keyword>
<feature type="transmembrane region" description="Helical" evidence="7">
    <location>
        <begin position="369"/>
        <end position="388"/>
    </location>
</feature>
<keyword evidence="5 7" id="KW-0472">Membrane</keyword>
<feature type="region of interest" description="Disordered" evidence="6">
    <location>
        <begin position="1"/>
        <end position="26"/>
    </location>
</feature>
<evidence type="ECO:0000313" key="8">
    <source>
        <dbReference type="EMBL" id="PIA89546.1"/>
    </source>
</evidence>
<feature type="region of interest" description="Disordered" evidence="6">
    <location>
        <begin position="122"/>
        <end position="147"/>
    </location>
</feature>
<dbReference type="AlphaFoldDB" id="A0A2G5HAG9"/>
<feature type="transmembrane region" description="Helical" evidence="7">
    <location>
        <begin position="591"/>
        <end position="612"/>
    </location>
</feature>
<dbReference type="NCBIfam" id="TIGR00797">
    <property type="entry name" value="matE"/>
    <property type="match status" value="1"/>
</dbReference>
<name>A0A2G5HAG9_CERBT</name>
<evidence type="ECO:0000313" key="10">
    <source>
        <dbReference type="Proteomes" id="UP000230605"/>
    </source>
</evidence>
<dbReference type="Proteomes" id="UP001302367">
    <property type="component" value="Chromosome 5"/>
</dbReference>
<comment type="similarity">
    <text evidence="2">Belongs to the multi antimicrobial extrusion (MATE) (TC 2.A.66.1) family.</text>
</comment>
<dbReference type="GO" id="GO:0016020">
    <property type="term" value="C:membrane"/>
    <property type="evidence" value="ECO:0007669"/>
    <property type="project" value="UniProtKB-SubCell"/>
</dbReference>
<evidence type="ECO:0000256" key="4">
    <source>
        <dbReference type="ARBA" id="ARBA00022989"/>
    </source>
</evidence>
<sequence length="658" mass="71608">MSRSIPNNRSSSPSGQALSRSFGTSFRSQSHIAAIAEESIIRDLEETDFDDEAVDGEDDSALSRTLTGDIPGLGPHSMAGYYRRPSIAAPAPRPFLGTQLPEARVPLAQDYEAAIGEERSLLRDNNIIPPKHPRRRESDAHENGGTLRKMLSHVSFRRKSGDADRLIDGHTTESTGLLANGRDPTLPYGGEDTPENISKKWEEAVENGQIQTTWQRETKTLVRYSAPLILTFILQQSLTLTSVFTVGHIGRNELGAVSLGSMTANITGYSVYHGLTTSLDTLCAQAYGSGKKKLVGLQFQRMVYFLWAITIPIGIFWFFADRILGAIVPDQDIANLAGNYLKVLIIGAPGYATFEAAKRYVQAQGRFDANLYVLLIAAPLNVFMHWLFVWRFEWGFIGCPIAVAITECLMPILLFLYVRFVGGMECWPGFTRKAWINWGPMIRLALPGLIMVLAEFLAFEIITLASARISSAHLAANTVLQAVSVLTYQLPFPLSIAASTRTANLIGAGLPDAAKVTTRVAFILGVFIGLFNMIALTSLRNFIPLLFSEDAAVVALAAATLPVNAAFQLVDSTAAQCNGILRGLGKQAIGGYINLFAYYIIALPISFALGFGLHWDLVGIWIGPAVGLAIVSVLEGLYIAKTDYEKASGEAARRNAVD</sequence>
<dbReference type="GO" id="GO:0015297">
    <property type="term" value="F:antiporter activity"/>
    <property type="evidence" value="ECO:0007669"/>
    <property type="project" value="InterPro"/>
</dbReference>